<organism evidence="1 2">
    <name type="scientific">Mycolicibacterium conceptionense</name>
    <dbReference type="NCBI Taxonomy" id="451644"/>
    <lineage>
        <taxon>Bacteria</taxon>
        <taxon>Bacillati</taxon>
        <taxon>Actinomycetota</taxon>
        <taxon>Actinomycetes</taxon>
        <taxon>Mycobacteriales</taxon>
        <taxon>Mycobacteriaceae</taxon>
        <taxon>Mycolicibacterium</taxon>
    </lineage>
</organism>
<gene>
    <name evidence="1" type="ORF">ACT17_06245</name>
</gene>
<evidence type="ECO:0000313" key="2">
    <source>
        <dbReference type="Proteomes" id="UP000037594"/>
    </source>
</evidence>
<dbReference type="RefSeq" id="WP_048895580.1">
    <property type="nucleotide sequence ID" value="NZ_LFOD01000003.1"/>
</dbReference>
<comment type="caution">
    <text evidence="1">The sequence shown here is derived from an EMBL/GenBank/DDBJ whole genome shotgun (WGS) entry which is preliminary data.</text>
</comment>
<protein>
    <submittedName>
        <fullName evidence="1">Uncharacterized protein</fullName>
    </submittedName>
</protein>
<dbReference type="EMBL" id="LFOD01000003">
    <property type="protein sequence ID" value="KMV19637.1"/>
    <property type="molecule type" value="Genomic_DNA"/>
</dbReference>
<proteinExistence type="predicted"/>
<dbReference type="AlphaFoldDB" id="A0A0J8UFD5"/>
<accession>A0A0J8UFD5</accession>
<reference evidence="1 2" key="1">
    <citation type="submission" date="2015-06" db="EMBL/GenBank/DDBJ databases">
        <title>Genome sequence of Mycobacterium conceptionense strain MLE.</title>
        <authorList>
            <person name="Greninger A.L."/>
            <person name="Cunningham G."/>
            <person name="Chiu C.Y."/>
            <person name="Miller S."/>
        </authorList>
    </citation>
    <scope>NUCLEOTIDE SEQUENCE [LARGE SCALE GENOMIC DNA]</scope>
    <source>
        <strain evidence="1 2">MLE</strain>
    </source>
</reference>
<dbReference type="PATRIC" id="fig|451644.5.peg.1274"/>
<dbReference type="Proteomes" id="UP000037594">
    <property type="component" value="Unassembled WGS sequence"/>
</dbReference>
<evidence type="ECO:0000313" key="1">
    <source>
        <dbReference type="EMBL" id="KMV19637.1"/>
    </source>
</evidence>
<name>A0A0J8UFD5_9MYCO</name>
<sequence>MTNLGPFDTVNLELETSDRLEFHLLRADEVQHNDYVRRLDHQVDIRRDGYRVGLVPNDGGETLWVGAGDLIEVARVIPG</sequence>